<feature type="non-terminal residue" evidence="1">
    <location>
        <position position="1"/>
    </location>
</feature>
<dbReference type="EMBL" id="LR796637">
    <property type="protein sequence ID" value="CAB4156681.1"/>
    <property type="molecule type" value="Genomic_DNA"/>
</dbReference>
<name>A0A6J5NGN3_9CAUD</name>
<protein>
    <submittedName>
        <fullName evidence="1">Uncharacterized protein</fullName>
    </submittedName>
</protein>
<evidence type="ECO:0000313" key="1">
    <source>
        <dbReference type="EMBL" id="CAB4156681.1"/>
    </source>
</evidence>
<reference evidence="1" key="1">
    <citation type="submission" date="2020-04" db="EMBL/GenBank/DDBJ databases">
        <authorList>
            <person name="Chiriac C."/>
            <person name="Salcher M."/>
            <person name="Ghai R."/>
            <person name="Kavagutti S V."/>
        </authorList>
    </citation>
    <scope>NUCLEOTIDE SEQUENCE</scope>
</reference>
<organism evidence="1">
    <name type="scientific">uncultured Caudovirales phage</name>
    <dbReference type="NCBI Taxonomy" id="2100421"/>
    <lineage>
        <taxon>Viruses</taxon>
        <taxon>Duplodnaviria</taxon>
        <taxon>Heunggongvirae</taxon>
        <taxon>Uroviricota</taxon>
        <taxon>Caudoviricetes</taxon>
        <taxon>Peduoviridae</taxon>
        <taxon>Maltschvirus</taxon>
        <taxon>Maltschvirus maltsch</taxon>
    </lineage>
</organism>
<gene>
    <name evidence="1" type="ORF">UFOVP655_100</name>
</gene>
<accession>A0A6J5NGN3</accession>
<sequence>SNYSVKVTLVAGADLSAKQYNFVKLNSSGQAVAIAAITDVPVGVLQNAPLSGQEAEVLIVGGTKLVASEAITLPAFLSVASAGKADKIAVTDTTQYVIGQAITAAGADAEVFTAVVNCANPTRAN</sequence>
<proteinExistence type="predicted"/>